<dbReference type="SUPFAM" id="SSF48726">
    <property type="entry name" value="Immunoglobulin"/>
    <property type="match status" value="1"/>
</dbReference>
<dbReference type="InterPro" id="IPR036179">
    <property type="entry name" value="Ig-like_dom_sf"/>
</dbReference>
<proteinExistence type="predicted"/>
<accession>A0A3L8RTJ2</accession>
<protein>
    <recommendedName>
        <fullName evidence="1">Immunoglobulin C1-set domain-containing protein</fullName>
    </recommendedName>
</protein>
<dbReference type="Pfam" id="PF07654">
    <property type="entry name" value="C1-set"/>
    <property type="match status" value="1"/>
</dbReference>
<dbReference type="InterPro" id="IPR003597">
    <property type="entry name" value="Ig_C1-set"/>
</dbReference>
<dbReference type="Proteomes" id="UP000276834">
    <property type="component" value="Unassembled WGS sequence"/>
</dbReference>
<evidence type="ECO:0000313" key="2">
    <source>
        <dbReference type="EMBL" id="RLV85400.1"/>
    </source>
</evidence>
<keyword evidence="3" id="KW-1185">Reference proteome</keyword>
<name>A0A3L8RTJ2_CHLGU</name>
<gene>
    <name evidence="2" type="ORF">DV515_00016002</name>
</gene>
<dbReference type="Gene3D" id="2.60.40.10">
    <property type="entry name" value="Immunoglobulins"/>
    <property type="match status" value="1"/>
</dbReference>
<dbReference type="OrthoDB" id="9940220at2759"/>
<dbReference type="EMBL" id="QUSF01000239">
    <property type="protein sequence ID" value="RLV85400.1"/>
    <property type="molecule type" value="Genomic_DNA"/>
</dbReference>
<evidence type="ECO:0000259" key="1">
    <source>
        <dbReference type="Pfam" id="PF07654"/>
    </source>
</evidence>
<organism evidence="2 3">
    <name type="scientific">Chloebia gouldiae</name>
    <name type="common">Gouldian finch</name>
    <name type="synonym">Erythrura gouldiae</name>
    <dbReference type="NCBI Taxonomy" id="44316"/>
    <lineage>
        <taxon>Eukaryota</taxon>
        <taxon>Metazoa</taxon>
        <taxon>Chordata</taxon>
        <taxon>Craniata</taxon>
        <taxon>Vertebrata</taxon>
        <taxon>Euteleostomi</taxon>
        <taxon>Archelosauria</taxon>
        <taxon>Archosauria</taxon>
        <taxon>Dinosauria</taxon>
        <taxon>Saurischia</taxon>
        <taxon>Theropoda</taxon>
        <taxon>Coelurosauria</taxon>
        <taxon>Aves</taxon>
        <taxon>Neognathae</taxon>
        <taxon>Neoaves</taxon>
        <taxon>Telluraves</taxon>
        <taxon>Australaves</taxon>
        <taxon>Passeriformes</taxon>
        <taxon>Passeroidea</taxon>
        <taxon>Passeridae</taxon>
        <taxon>Chloebia</taxon>
    </lineage>
</organism>
<dbReference type="AlphaFoldDB" id="A0A3L8RTJ2"/>
<dbReference type="STRING" id="44316.ENSEGOP00005015473"/>
<reference evidence="2 3" key="1">
    <citation type="journal article" date="2018" name="Proc. R. Soc. B">
        <title>A non-coding region near Follistatin controls head colour polymorphism in the Gouldian finch.</title>
        <authorList>
            <person name="Toomey M.B."/>
            <person name="Marques C.I."/>
            <person name="Andrade P."/>
            <person name="Araujo P.M."/>
            <person name="Sabatino S."/>
            <person name="Gazda M.A."/>
            <person name="Afonso S."/>
            <person name="Lopes R.J."/>
            <person name="Corbo J.C."/>
            <person name="Carneiro M."/>
        </authorList>
    </citation>
    <scope>NUCLEOTIDE SEQUENCE [LARGE SCALE GENOMIC DNA]</scope>
    <source>
        <strain evidence="2">Red01</strain>
        <tissue evidence="2">Muscle</tissue>
    </source>
</reference>
<feature type="domain" description="Immunoglobulin C1-set" evidence="1">
    <location>
        <begin position="2"/>
        <end position="61"/>
    </location>
</feature>
<comment type="caution">
    <text evidence="2">The sequence shown here is derived from an EMBL/GenBank/DDBJ whole genome shotgun (WGS) entry which is preliminary data.</text>
</comment>
<sequence>MDFYPAHTQLRWFQGQQEISGHVVATNMVPNGDWTHQLLVLLETPPLPVGVTCSWQVEHISLEHP</sequence>
<dbReference type="InterPro" id="IPR013783">
    <property type="entry name" value="Ig-like_fold"/>
</dbReference>
<evidence type="ECO:0000313" key="3">
    <source>
        <dbReference type="Proteomes" id="UP000276834"/>
    </source>
</evidence>